<feature type="modified residue" description="4-aspartylphosphate" evidence="3">
    <location>
        <position position="83"/>
    </location>
</feature>
<reference evidence="6 7" key="1">
    <citation type="submission" date="2019-02" db="EMBL/GenBank/DDBJ databases">
        <title>Aquabacterium sp. strain KMB7.</title>
        <authorList>
            <person name="Chen W.-M."/>
        </authorList>
    </citation>
    <scope>NUCLEOTIDE SEQUENCE [LARGE SCALE GENOMIC DNA]</scope>
    <source>
        <strain evidence="6 7">KMB7</strain>
    </source>
</reference>
<dbReference type="SMART" id="SM00267">
    <property type="entry name" value="GGDEF"/>
    <property type="match status" value="1"/>
</dbReference>
<dbReference type="PANTHER" id="PTHR45138:SF9">
    <property type="entry name" value="DIGUANYLATE CYCLASE DGCM-RELATED"/>
    <property type="match status" value="1"/>
</dbReference>
<dbReference type="Pfam" id="PF00072">
    <property type="entry name" value="Response_reg"/>
    <property type="match status" value="1"/>
</dbReference>
<dbReference type="InterPro" id="IPR043128">
    <property type="entry name" value="Rev_trsase/Diguanyl_cyclase"/>
</dbReference>
<dbReference type="Pfam" id="PF00990">
    <property type="entry name" value="GGDEF"/>
    <property type="match status" value="1"/>
</dbReference>
<evidence type="ECO:0000313" key="7">
    <source>
        <dbReference type="Proteomes" id="UP000292120"/>
    </source>
</evidence>
<dbReference type="SUPFAM" id="SSF55073">
    <property type="entry name" value="Nucleotide cyclase"/>
    <property type="match status" value="1"/>
</dbReference>
<feature type="domain" description="Response regulatory" evidence="4">
    <location>
        <begin position="35"/>
        <end position="150"/>
    </location>
</feature>
<sequence>MLRKAVTTRQVCAMTTALSPGVISDAETFIRQEARILLVDDDPDAIRLMHQMLQGYRHVRFATRVHDAMQLIEREAPDVVLLDAEMPESNGFALCERLKQQAHTREIPVLFVTAHTDVSFEVRALSCGAADFITKPISAPVFQLRVAHHLRTKRQMDLLRQLATIDPLTALPNAQAFQQMLRQEWRHSELTQRPLSLLVIDLDQFRKFNWHQGHQEGDRRLQATAEVLQAQQQACDTVARVGGDEFAWLMPGSDAQTLQERGEALQAALRSQGLGSAEGQPGGRTVCAGGSARQASSELWGLQDHRMEMAGSSHTQLLDAAQRSLTLARQQGRGRLVTVALHEAQRVRHAAPHTLGPVEHTPASQYLQGVTSTRAPVFSVPPQ</sequence>
<evidence type="ECO:0000256" key="1">
    <source>
        <dbReference type="ARBA" id="ARBA00012528"/>
    </source>
</evidence>
<dbReference type="SUPFAM" id="SSF52172">
    <property type="entry name" value="CheY-like"/>
    <property type="match status" value="1"/>
</dbReference>
<keyword evidence="3" id="KW-0597">Phosphoprotein</keyword>
<dbReference type="NCBIfam" id="TIGR00254">
    <property type="entry name" value="GGDEF"/>
    <property type="match status" value="1"/>
</dbReference>
<dbReference type="InterPro" id="IPR029787">
    <property type="entry name" value="Nucleotide_cyclase"/>
</dbReference>
<comment type="catalytic activity">
    <reaction evidence="2">
        <text>2 GTP = 3',3'-c-di-GMP + 2 diphosphate</text>
        <dbReference type="Rhea" id="RHEA:24898"/>
        <dbReference type="ChEBI" id="CHEBI:33019"/>
        <dbReference type="ChEBI" id="CHEBI:37565"/>
        <dbReference type="ChEBI" id="CHEBI:58805"/>
        <dbReference type="EC" id="2.7.7.65"/>
    </reaction>
</comment>
<dbReference type="EMBL" id="SIXI01000001">
    <property type="protein sequence ID" value="TBO34336.1"/>
    <property type="molecule type" value="Genomic_DNA"/>
</dbReference>
<dbReference type="Gene3D" id="3.30.70.270">
    <property type="match status" value="1"/>
</dbReference>
<dbReference type="PROSITE" id="PS50887">
    <property type="entry name" value="GGDEF"/>
    <property type="match status" value="1"/>
</dbReference>
<evidence type="ECO:0000259" key="4">
    <source>
        <dbReference type="PROSITE" id="PS50110"/>
    </source>
</evidence>
<proteinExistence type="predicted"/>
<dbReference type="GO" id="GO:0052621">
    <property type="term" value="F:diguanylate cyclase activity"/>
    <property type="evidence" value="ECO:0007669"/>
    <property type="project" value="UniProtKB-EC"/>
</dbReference>
<dbReference type="PROSITE" id="PS50110">
    <property type="entry name" value="RESPONSE_REGULATORY"/>
    <property type="match status" value="1"/>
</dbReference>
<dbReference type="InterPro" id="IPR011006">
    <property type="entry name" value="CheY-like_superfamily"/>
</dbReference>
<protein>
    <recommendedName>
        <fullName evidence="1">diguanylate cyclase</fullName>
        <ecNumber evidence="1">2.7.7.65</ecNumber>
    </recommendedName>
</protein>
<comment type="caution">
    <text evidence="6">The sequence shown here is derived from an EMBL/GenBank/DDBJ whole genome shotgun (WGS) entry which is preliminary data.</text>
</comment>
<organism evidence="6 7">
    <name type="scientific">Aquabacterium lacunae</name>
    <dbReference type="NCBI Taxonomy" id="2528630"/>
    <lineage>
        <taxon>Bacteria</taxon>
        <taxon>Pseudomonadati</taxon>
        <taxon>Pseudomonadota</taxon>
        <taxon>Betaproteobacteria</taxon>
        <taxon>Burkholderiales</taxon>
        <taxon>Aquabacterium</taxon>
    </lineage>
</organism>
<dbReference type="PANTHER" id="PTHR45138">
    <property type="entry name" value="REGULATORY COMPONENTS OF SENSORY TRANSDUCTION SYSTEM"/>
    <property type="match status" value="1"/>
</dbReference>
<dbReference type="InterPro" id="IPR001789">
    <property type="entry name" value="Sig_transdc_resp-reg_receiver"/>
</dbReference>
<evidence type="ECO:0000256" key="3">
    <source>
        <dbReference type="PROSITE-ProRule" id="PRU00169"/>
    </source>
</evidence>
<accession>A0A4V2JG16</accession>
<dbReference type="InterPro" id="IPR000160">
    <property type="entry name" value="GGDEF_dom"/>
</dbReference>
<dbReference type="Gene3D" id="3.40.50.2300">
    <property type="match status" value="1"/>
</dbReference>
<name>A0A4V2JG16_9BURK</name>
<dbReference type="Proteomes" id="UP000292120">
    <property type="component" value="Unassembled WGS sequence"/>
</dbReference>
<evidence type="ECO:0000313" key="6">
    <source>
        <dbReference type="EMBL" id="TBO34336.1"/>
    </source>
</evidence>
<evidence type="ECO:0000256" key="2">
    <source>
        <dbReference type="ARBA" id="ARBA00034247"/>
    </source>
</evidence>
<dbReference type="AlphaFoldDB" id="A0A4V2JG16"/>
<dbReference type="GO" id="GO:0005886">
    <property type="term" value="C:plasma membrane"/>
    <property type="evidence" value="ECO:0007669"/>
    <property type="project" value="TreeGrafter"/>
</dbReference>
<feature type="domain" description="GGDEF" evidence="5">
    <location>
        <begin position="193"/>
        <end position="341"/>
    </location>
</feature>
<dbReference type="GO" id="GO:0043709">
    <property type="term" value="P:cell adhesion involved in single-species biofilm formation"/>
    <property type="evidence" value="ECO:0007669"/>
    <property type="project" value="TreeGrafter"/>
</dbReference>
<dbReference type="OrthoDB" id="9813903at2"/>
<gene>
    <name evidence="6" type="ORF">EYS42_02640</name>
</gene>
<dbReference type="CDD" id="cd01949">
    <property type="entry name" value="GGDEF"/>
    <property type="match status" value="1"/>
</dbReference>
<dbReference type="EC" id="2.7.7.65" evidence="1"/>
<keyword evidence="7" id="KW-1185">Reference proteome</keyword>
<evidence type="ECO:0000259" key="5">
    <source>
        <dbReference type="PROSITE" id="PS50887"/>
    </source>
</evidence>
<dbReference type="SMART" id="SM00448">
    <property type="entry name" value="REC"/>
    <property type="match status" value="1"/>
</dbReference>
<dbReference type="GO" id="GO:1902201">
    <property type="term" value="P:negative regulation of bacterial-type flagellum-dependent cell motility"/>
    <property type="evidence" value="ECO:0007669"/>
    <property type="project" value="TreeGrafter"/>
</dbReference>
<dbReference type="InterPro" id="IPR050469">
    <property type="entry name" value="Diguanylate_Cyclase"/>
</dbReference>
<dbReference type="GO" id="GO:0000160">
    <property type="term" value="P:phosphorelay signal transduction system"/>
    <property type="evidence" value="ECO:0007669"/>
    <property type="project" value="InterPro"/>
</dbReference>